<dbReference type="AlphaFoldDB" id="A0A6H1ZWT0"/>
<proteinExistence type="predicted"/>
<gene>
    <name evidence="2" type="ORF">MM415A00587_0010</name>
    <name evidence="1" type="ORF">TM448A02407_0004</name>
</gene>
<reference evidence="1" key="1">
    <citation type="submission" date="2020-03" db="EMBL/GenBank/DDBJ databases">
        <title>The deep terrestrial virosphere.</title>
        <authorList>
            <person name="Holmfeldt K."/>
            <person name="Nilsson E."/>
            <person name="Simone D."/>
            <person name="Lopez-Fernandez M."/>
            <person name="Wu X."/>
            <person name="de Brujin I."/>
            <person name="Lundin D."/>
            <person name="Andersson A."/>
            <person name="Bertilsson S."/>
            <person name="Dopson M."/>
        </authorList>
    </citation>
    <scope>NUCLEOTIDE SEQUENCE</scope>
    <source>
        <strain evidence="2">MM415A00587</strain>
        <strain evidence="1">TM448A02407</strain>
    </source>
</reference>
<organism evidence="1">
    <name type="scientific">viral metagenome</name>
    <dbReference type="NCBI Taxonomy" id="1070528"/>
    <lineage>
        <taxon>unclassified sequences</taxon>
        <taxon>metagenomes</taxon>
        <taxon>organismal metagenomes</taxon>
    </lineage>
</organism>
<accession>A0A6H1ZWT0</accession>
<sequence>MQPARLDLRINQGATLRKPLLMMQPVYVYKPITVIQATAPLLLTVPTHGLIGDWPIWIEGVTGWGELSRDKTRQPFHLAKVTNADTLELNAFNGTGRNATGGMIVYQPPVDLTDCTARMFIRDAAGTLLLELTTENDRLVIAAPGRLIITLTAEETAAITWTKGRYDLELTMSNGDVTRWAEGDVVVSREVTHD</sequence>
<name>A0A6H1ZWT0_9ZZZZ</name>
<evidence type="ECO:0000313" key="2">
    <source>
        <dbReference type="EMBL" id="QJA81092.1"/>
    </source>
</evidence>
<dbReference type="EMBL" id="MT144302">
    <property type="protein sequence ID" value="QJA51968.1"/>
    <property type="molecule type" value="Genomic_DNA"/>
</dbReference>
<protein>
    <submittedName>
        <fullName evidence="1">Putative structural protein</fullName>
    </submittedName>
</protein>
<evidence type="ECO:0000313" key="1">
    <source>
        <dbReference type="EMBL" id="QJA51968.1"/>
    </source>
</evidence>
<dbReference type="EMBL" id="MT142447">
    <property type="protein sequence ID" value="QJA81092.1"/>
    <property type="molecule type" value="Genomic_DNA"/>
</dbReference>